<accession>A0A644WKR0</accession>
<dbReference type="AlphaFoldDB" id="A0A644WKR0"/>
<comment type="caution">
    <text evidence="1">The sequence shown here is derived from an EMBL/GenBank/DDBJ whole genome shotgun (WGS) entry which is preliminary data.</text>
</comment>
<protein>
    <recommendedName>
        <fullName evidence="2">PAS domain-containing protein</fullName>
    </recommendedName>
</protein>
<gene>
    <name evidence="1" type="ORF">SDC9_49069</name>
</gene>
<organism evidence="1">
    <name type="scientific">bioreactor metagenome</name>
    <dbReference type="NCBI Taxonomy" id="1076179"/>
    <lineage>
        <taxon>unclassified sequences</taxon>
        <taxon>metagenomes</taxon>
        <taxon>ecological metagenomes</taxon>
    </lineage>
</organism>
<dbReference type="Gene3D" id="3.30.450.20">
    <property type="entry name" value="PAS domain"/>
    <property type="match status" value="1"/>
</dbReference>
<dbReference type="InterPro" id="IPR035965">
    <property type="entry name" value="PAS-like_dom_sf"/>
</dbReference>
<dbReference type="EMBL" id="VSSQ01000900">
    <property type="protein sequence ID" value="MPM02814.1"/>
    <property type="molecule type" value="Genomic_DNA"/>
</dbReference>
<dbReference type="InterPro" id="IPR000014">
    <property type="entry name" value="PAS"/>
</dbReference>
<sequence>MSSSSRAIPESFMDYVIKHDPYGIAVLDNNLHFLVVSERFLKDYNFSNEDVTGKHHYEVFPQIPEKWKKVKRYYYQ</sequence>
<proteinExistence type="predicted"/>
<evidence type="ECO:0008006" key="2">
    <source>
        <dbReference type="Google" id="ProtNLM"/>
    </source>
</evidence>
<name>A0A644WKR0_9ZZZZ</name>
<dbReference type="CDD" id="cd00130">
    <property type="entry name" value="PAS"/>
    <property type="match status" value="1"/>
</dbReference>
<dbReference type="SUPFAM" id="SSF55785">
    <property type="entry name" value="PYP-like sensor domain (PAS domain)"/>
    <property type="match status" value="1"/>
</dbReference>
<reference evidence="1" key="1">
    <citation type="submission" date="2019-08" db="EMBL/GenBank/DDBJ databases">
        <authorList>
            <person name="Kucharzyk K."/>
            <person name="Murdoch R.W."/>
            <person name="Higgins S."/>
            <person name="Loffler F."/>
        </authorList>
    </citation>
    <scope>NUCLEOTIDE SEQUENCE</scope>
</reference>
<evidence type="ECO:0000313" key="1">
    <source>
        <dbReference type="EMBL" id="MPM02814.1"/>
    </source>
</evidence>